<dbReference type="Gramene" id="Mp4g14640.1">
    <property type="protein sequence ID" value="Mp4g14640.1.cds1"/>
    <property type="gene ID" value="Mp4g14640"/>
</dbReference>
<reference evidence="2" key="1">
    <citation type="journal article" date="2017" name="Cell">
        <title>Insights into land plant evolution garnered from the Marchantia polymorpha genome.</title>
        <authorList>
            <person name="Bowman J.L."/>
            <person name="Kohchi T."/>
            <person name="Yamato K.T."/>
            <person name="Jenkins J."/>
            <person name="Shu S."/>
            <person name="Ishizaki K."/>
            <person name="Yamaoka S."/>
            <person name="Nishihama R."/>
            <person name="Nakamura Y."/>
            <person name="Berger F."/>
            <person name="Adam C."/>
            <person name="Aki S.S."/>
            <person name="Althoff F."/>
            <person name="Araki T."/>
            <person name="Arteaga-Vazquez M.A."/>
            <person name="Balasubrmanian S."/>
            <person name="Barry K."/>
            <person name="Bauer D."/>
            <person name="Boehm C.R."/>
            <person name="Briginshaw L."/>
            <person name="Caballero-Perez J."/>
            <person name="Catarino B."/>
            <person name="Chen F."/>
            <person name="Chiyoda S."/>
            <person name="Chovatia M."/>
            <person name="Davies K.M."/>
            <person name="Delmans M."/>
            <person name="Demura T."/>
            <person name="Dierschke T."/>
            <person name="Dolan L."/>
            <person name="Dorantes-Acosta A.E."/>
            <person name="Eklund D.M."/>
            <person name="Florent S.N."/>
            <person name="Flores-Sandoval E."/>
            <person name="Fujiyama A."/>
            <person name="Fukuzawa H."/>
            <person name="Galik B."/>
            <person name="Grimanelli D."/>
            <person name="Grimwood J."/>
            <person name="Grossniklaus U."/>
            <person name="Hamada T."/>
            <person name="Haseloff J."/>
            <person name="Hetherington A.J."/>
            <person name="Higo A."/>
            <person name="Hirakawa Y."/>
            <person name="Hundley H.N."/>
            <person name="Ikeda Y."/>
            <person name="Inoue K."/>
            <person name="Inoue S.I."/>
            <person name="Ishida S."/>
            <person name="Jia Q."/>
            <person name="Kakita M."/>
            <person name="Kanazawa T."/>
            <person name="Kawai Y."/>
            <person name="Kawashima T."/>
            <person name="Kennedy M."/>
            <person name="Kinose K."/>
            <person name="Kinoshita T."/>
            <person name="Kohara Y."/>
            <person name="Koide E."/>
            <person name="Komatsu K."/>
            <person name="Kopischke S."/>
            <person name="Kubo M."/>
            <person name="Kyozuka J."/>
            <person name="Lagercrantz U."/>
            <person name="Lin S.S."/>
            <person name="Lindquist E."/>
            <person name="Lipzen A.M."/>
            <person name="Lu C.W."/>
            <person name="De Luna E."/>
            <person name="Martienssen R.A."/>
            <person name="Minamino N."/>
            <person name="Mizutani M."/>
            <person name="Mizutani M."/>
            <person name="Mochizuki N."/>
            <person name="Monte I."/>
            <person name="Mosher R."/>
            <person name="Nagasaki H."/>
            <person name="Nakagami H."/>
            <person name="Naramoto S."/>
            <person name="Nishitani K."/>
            <person name="Ohtani M."/>
            <person name="Okamoto T."/>
            <person name="Okumura M."/>
            <person name="Phillips J."/>
            <person name="Pollak B."/>
            <person name="Reinders A."/>
            <person name="Rovekamp M."/>
            <person name="Sano R."/>
            <person name="Sawa S."/>
            <person name="Schmid M.W."/>
            <person name="Shirakawa M."/>
            <person name="Solano R."/>
            <person name="Spunde A."/>
            <person name="Suetsugu N."/>
            <person name="Sugano S."/>
            <person name="Sugiyama A."/>
            <person name="Sun R."/>
            <person name="Suzuki Y."/>
            <person name="Takenaka M."/>
            <person name="Takezawa D."/>
            <person name="Tomogane H."/>
            <person name="Tsuzuki M."/>
            <person name="Ueda T."/>
            <person name="Umeda M."/>
            <person name="Ward J.M."/>
            <person name="Watanabe Y."/>
            <person name="Yazaki K."/>
            <person name="Yokoyama R."/>
            <person name="Yoshitake Y."/>
            <person name="Yotsui I."/>
            <person name="Zachgo S."/>
            <person name="Schmutz J."/>
        </authorList>
    </citation>
    <scope>NUCLEOTIDE SEQUENCE [LARGE SCALE GENOMIC DNA]</scope>
    <source>
        <strain evidence="2">Tak-1</strain>
    </source>
</reference>
<dbReference type="Proteomes" id="UP000244005">
    <property type="component" value="Unassembled WGS sequence"/>
</dbReference>
<protein>
    <submittedName>
        <fullName evidence="1">Uncharacterized protein</fullName>
    </submittedName>
</protein>
<dbReference type="EMBL" id="KZ772742">
    <property type="protein sequence ID" value="PTQ35545.1"/>
    <property type="molecule type" value="Genomic_DNA"/>
</dbReference>
<sequence>MDYLSLSPRVSVLACSAAVLLEERMVDDRIHPSSKESMMMLCLVFVEDFEPYSPKLRLRVVDCGHRTINSLLTYCTNVYRLTSLTAMASFSYHVSLCHS</sequence>
<keyword evidence="2" id="KW-1185">Reference proteome</keyword>
<name>A0A2R6WNX3_MARPO</name>
<organism evidence="1 2">
    <name type="scientific">Marchantia polymorpha</name>
    <name type="common">Common liverwort</name>
    <name type="synonym">Marchantia aquatica</name>
    <dbReference type="NCBI Taxonomy" id="3197"/>
    <lineage>
        <taxon>Eukaryota</taxon>
        <taxon>Viridiplantae</taxon>
        <taxon>Streptophyta</taxon>
        <taxon>Embryophyta</taxon>
        <taxon>Marchantiophyta</taxon>
        <taxon>Marchantiopsida</taxon>
        <taxon>Marchantiidae</taxon>
        <taxon>Marchantiales</taxon>
        <taxon>Marchantiaceae</taxon>
        <taxon>Marchantia</taxon>
    </lineage>
</organism>
<proteinExistence type="predicted"/>
<evidence type="ECO:0000313" key="2">
    <source>
        <dbReference type="Proteomes" id="UP000244005"/>
    </source>
</evidence>
<evidence type="ECO:0000313" key="1">
    <source>
        <dbReference type="EMBL" id="PTQ35545.1"/>
    </source>
</evidence>
<gene>
    <name evidence="1" type="ORF">MARPO_0070s0017</name>
</gene>
<accession>A0A2R6WNX3</accession>
<dbReference type="AlphaFoldDB" id="A0A2R6WNX3"/>